<dbReference type="AlphaFoldDB" id="A0A150F907"/>
<feature type="chain" id="PRO_5038881135" description="SGNH hydrolase-type esterase domain-containing protein" evidence="1">
    <location>
        <begin position="24"/>
        <end position="251"/>
    </location>
</feature>
<dbReference type="PANTHER" id="PTHR30383:SF27">
    <property type="entry name" value="SPORE GERMINATION LIPASE LIPC"/>
    <property type="match status" value="1"/>
</dbReference>
<proteinExistence type="predicted"/>
<dbReference type="Gene3D" id="3.40.50.1110">
    <property type="entry name" value="SGNH hydrolase"/>
    <property type="match status" value="1"/>
</dbReference>
<keyword evidence="1" id="KW-0732">Signal</keyword>
<name>A0A150F907_9BACI</name>
<sequence>MKLRMFSLIAGLALLLSACSVQRTGSEAEEPKTKDHIVIAAVGDSLTKGVGDPDGLGYVGKVADTLKTKEHVKTVDIKNYAVQGDRTVDLLKKLDDKNVQQSLKSADYIFFTIGGNDLMKVLRQNVMQLTIQPFQKEEKPFENRFKAIISKIRKYNQHAELMYVSMYNPFTFTLPELKEINGVVTDWNQIAEKELKKDPHASVANVEDLFSKKNDSKRISEDDDFHPNAKGYSLIAKRLYGIMKKEGLPAE</sequence>
<dbReference type="InterPro" id="IPR036514">
    <property type="entry name" value="SGNH_hydro_sf"/>
</dbReference>
<dbReference type="GO" id="GO:0004622">
    <property type="term" value="F:phosphatidylcholine lysophospholipase activity"/>
    <property type="evidence" value="ECO:0007669"/>
    <property type="project" value="TreeGrafter"/>
</dbReference>
<dbReference type="InterPro" id="IPR013830">
    <property type="entry name" value="SGNH_hydro"/>
</dbReference>
<dbReference type="RefSeq" id="WP_061521039.1">
    <property type="nucleotide sequence ID" value="NZ_JAJJBV010000005.1"/>
</dbReference>
<feature type="signal peptide" evidence="1">
    <location>
        <begin position="1"/>
        <end position="23"/>
    </location>
</feature>
<evidence type="ECO:0000259" key="2">
    <source>
        <dbReference type="Pfam" id="PF13472"/>
    </source>
</evidence>
<evidence type="ECO:0000313" key="3">
    <source>
        <dbReference type="EMBL" id="KXZ21676.1"/>
    </source>
</evidence>
<dbReference type="CDD" id="cd04506">
    <property type="entry name" value="SGNH_hydrolase_YpmR_like"/>
    <property type="match status" value="1"/>
</dbReference>
<dbReference type="Proteomes" id="UP000075430">
    <property type="component" value="Unassembled WGS sequence"/>
</dbReference>
<dbReference type="EMBL" id="LSBA01000006">
    <property type="protein sequence ID" value="KXZ21676.1"/>
    <property type="molecule type" value="Genomic_DNA"/>
</dbReference>
<dbReference type="SUPFAM" id="SSF52266">
    <property type="entry name" value="SGNH hydrolase"/>
    <property type="match status" value="1"/>
</dbReference>
<gene>
    <name evidence="3" type="ORF">AXI58_12020</name>
</gene>
<dbReference type="PROSITE" id="PS51257">
    <property type="entry name" value="PROKAR_LIPOPROTEIN"/>
    <property type="match status" value="1"/>
</dbReference>
<evidence type="ECO:0000313" key="4">
    <source>
        <dbReference type="Proteomes" id="UP000075430"/>
    </source>
</evidence>
<dbReference type="Pfam" id="PF13472">
    <property type="entry name" value="Lipase_GDSL_2"/>
    <property type="match status" value="1"/>
</dbReference>
<dbReference type="PANTHER" id="PTHR30383">
    <property type="entry name" value="THIOESTERASE 1/PROTEASE 1/LYSOPHOSPHOLIPASE L1"/>
    <property type="match status" value="1"/>
</dbReference>
<evidence type="ECO:0000256" key="1">
    <source>
        <dbReference type="SAM" id="SignalP"/>
    </source>
</evidence>
<keyword evidence="4" id="KW-1185">Reference proteome</keyword>
<accession>A0A150F907</accession>
<organism evidence="3 4">
    <name type="scientific">Bacillus nakamurai</name>
    <dbReference type="NCBI Taxonomy" id="1793963"/>
    <lineage>
        <taxon>Bacteria</taxon>
        <taxon>Bacillati</taxon>
        <taxon>Bacillota</taxon>
        <taxon>Bacilli</taxon>
        <taxon>Bacillales</taxon>
        <taxon>Bacillaceae</taxon>
        <taxon>Bacillus</taxon>
    </lineage>
</organism>
<reference evidence="4" key="1">
    <citation type="submission" date="2016-02" db="EMBL/GenBank/DDBJ databases">
        <authorList>
            <person name="Dunlap C."/>
        </authorList>
    </citation>
    <scope>NUCLEOTIDE SEQUENCE [LARGE SCALE GENOMIC DNA]</scope>
    <source>
        <strain evidence="4">NRRL B-41092</strain>
    </source>
</reference>
<dbReference type="STRING" id="1793963.AXI58_12020"/>
<dbReference type="OrthoDB" id="252349at2"/>
<protein>
    <recommendedName>
        <fullName evidence="2">SGNH hydrolase-type esterase domain-containing protein</fullName>
    </recommendedName>
</protein>
<dbReference type="InterPro" id="IPR051532">
    <property type="entry name" value="Ester_Hydrolysis_Enzymes"/>
</dbReference>
<comment type="caution">
    <text evidence="3">The sequence shown here is derived from an EMBL/GenBank/DDBJ whole genome shotgun (WGS) entry which is preliminary data.</text>
</comment>
<feature type="domain" description="SGNH hydrolase-type esterase" evidence="2">
    <location>
        <begin position="41"/>
        <end position="233"/>
    </location>
</feature>